<evidence type="ECO:0000313" key="2">
    <source>
        <dbReference type="Proteomes" id="UP000499080"/>
    </source>
</evidence>
<keyword evidence="2" id="KW-1185">Reference proteome</keyword>
<accession>A0A4Y2SBJ9</accession>
<dbReference type="EMBL" id="BGPR01020851">
    <property type="protein sequence ID" value="GBN85598.1"/>
    <property type="molecule type" value="Genomic_DNA"/>
</dbReference>
<protein>
    <submittedName>
        <fullName evidence="1">Uncharacterized protein</fullName>
    </submittedName>
</protein>
<name>A0A4Y2SBJ9_ARAVE</name>
<reference evidence="1 2" key="1">
    <citation type="journal article" date="2019" name="Sci. Rep.">
        <title>Orb-weaving spider Araneus ventricosus genome elucidates the spidroin gene catalogue.</title>
        <authorList>
            <person name="Kono N."/>
            <person name="Nakamura H."/>
            <person name="Ohtoshi R."/>
            <person name="Moran D.A.P."/>
            <person name="Shinohara A."/>
            <person name="Yoshida Y."/>
            <person name="Fujiwara M."/>
            <person name="Mori M."/>
            <person name="Tomita M."/>
            <person name="Arakawa K."/>
        </authorList>
    </citation>
    <scope>NUCLEOTIDE SEQUENCE [LARGE SCALE GENOMIC DNA]</scope>
</reference>
<sequence>MKATTRGSLNVATAIDTEVESSYASRQFSQRYIIRKVNHTTLPISDGENRLLCLFSQVFGGDKIFTVASRNIYSYRTLSLGGKSSHFQSWPRATGYLRQQAALRSPGSPLEIYAPL</sequence>
<dbReference type="Proteomes" id="UP000499080">
    <property type="component" value="Unassembled WGS sequence"/>
</dbReference>
<comment type="caution">
    <text evidence="1">The sequence shown here is derived from an EMBL/GenBank/DDBJ whole genome shotgun (WGS) entry which is preliminary data.</text>
</comment>
<dbReference type="AlphaFoldDB" id="A0A4Y2SBJ9"/>
<gene>
    <name evidence="1" type="ORF">AVEN_100506_1</name>
</gene>
<proteinExistence type="predicted"/>
<organism evidence="1 2">
    <name type="scientific">Araneus ventricosus</name>
    <name type="common">Orbweaver spider</name>
    <name type="synonym">Epeira ventricosa</name>
    <dbReference type="NCBI Taxonomy" id="182803"/>
    <lineage>
        <taxon>Eukaryota</taxon>
        <taxon>Metazoa</taxon>
        <taxon>Ecdysozoa</taxon>
        <taxon>Arthropoda</taxon>
        <taxon>Chelicerata</taxon>
        <taxon>Arachnida</taxon>
        <taxon>Araneae</taxon>
        <taxon>Araneomorphae</taxon>
        <taxon>Entelegynae</taxon>
        <taxon>Araneoidea</taxon>
        <taxon>Araneidae</taxon>
        <taxon>Araneus</taxon>
    </lineage>
</organism>
<evidence type="ECO:0000313" key="1">
    <source>
        <dbReference type="EMBL" id="GBN85598.1"/>
    </source>
</evidence>